<dbReference type="EMBL" id="CM001222">
    <property type="protein sequence ID" value="KEH26258.1"/>
    <property type="molecule type" value="Genomic_DNA"/>
</dbReference>
<dbReference type="HOGENOM" id="CLU_1629552_0_0_1"/>
<dbReference type="SUPFAM" id="SSF51126">
    <property type="entry name" value="Pectin lyase-like"/>
    <property type="match status" value="1"/>
</dbReference>
<reference evidence="3 5" key="1">
    <citation type="journal article" date="2011" name="Nature">
        <title>The Medicago genome provides insight into the evolution of rhizobial symbioses.</title>
        <authorList>
            <person name="Young N.D."/>
            <person name="Debelle F."/>
            <person name="Oldroyd G.E."/>
            <person name="Geurts R."/>
            <person name="Cannon S.B."/>
            <person name="Udvardi M.K."/>
            <person name="Benedito V.A."/>
            <person name="Mayer K.F."/>
            <person name="Gouzy J."/>
            <person name="Schoof H."/>
            <person name="Van de Peer Y."/>
            <person name="Proost S."/>
            <person name="Cook D.R."/>
            <person name="Meyers B.C."/>
            <person name="Spannagl M."/>
            <person name="Cheung F."/>
            <person name="De Mita S."/>
            <person name="Krishnakumar V."/>
            <person name="Gundlach H."/>
            <person name="Zhou S."/>
            <person name="Mudge J."/>
            <person name="Bharti A.K."/>
            <person name="Murray J.D."/>
            <person name="Naoumkina M.A."/>
            <person name="Rosen B."/>
            <person name="Silverstein K.A."/>
            <person name="Tang H."/>
            <person name="Rombauts S."/>
            <person name="Zhao P.X."/>
            <person name="Zhou P."/>
            <person name="Barbe V."/>
            <person name="Bardou P."/>
            <person name="Bechner M."/>
            <person name="Bellec A."/>
            <person name="Berger A."/>
            <person name="Berges H."/>
            <person name="Bidwell S."/>
            <person name="Bisseling T."/>
            <person name="Choisne N."/>
            <person name="Couloux A."/>
            <person name="Denny R."/>
            <person name="Deshpande S."/>
            <person name="Dai X."/>
            <person name="Doyle J.J."/>
            <person name="Dudez A.M."/>
            <person name="Farmer A.D."/>
            <person name="Fouteau S."/>
            <person name="Franken C."/>
            <person name="Gibelin C."/>
            <person name="Gish J."/>
            <person name="Goldstein S."/>
            <person name="Gonzalez A.J."/>
            <person name="Green P.J."/>
            <person name="Hallab A."/>
            <person name="Hartog M."/>
            <person name="Hua A."/>
            <person name="Humphray S.J."/>
            <person name="Jeong D.H."/>
            <person name="Jing Y."/>
            <person name="Jocker A."/>
            <person name="Kenton S.M."/>
            <person name="Kim D.J."/>
            <person name="Klee K."/>
            <person name="Lai H."/>
            <person name="Lang C."/>
            <person name="Lin S."/>
            <person name="Macmil S.L."/>
            <person name="Magdelenat G."/>
            <person name="Matthews L."/>
            <person name="McCorrison J."/>
            <person name="Monaghan E.L."/>
            <person name="Mun J.H."/>
            <person name="Najar F.Z."/>
            <person name="Nicholson C."/>
            <person name="Noirot C."/>
            <person name="O'Bleness M."/>
            <person name="Paule C.R."/>
            <person name="Poulain J."/>
            <person name="Prion F."/>
            <person name="Qin B."/>
            <person name="Qu C."/>
            <person name="Retzel E.F."/>
            <person name="Riddle C."/>
            <person name="Sallet E."/>
            <person name="Samain S."/>
            <person name="Samson N."/>
            <person name="Sanders I."/>
            <person name="Saurat O."/>
            <person name="Scarpelli C."/>
            <person name="Schiex T."/>
            <person name="Segurens B."/>
            <person name="Severin A.J."/>
            <person name="Sherrier D.J."/>
            <person name="Shi R."/>
            <person name="Sims S."/>
            <person name="Singer S.R."/>
            <person name="Sinharoy S."/>
            <person name="Sterck L."/>
            <person name="Viollet A."/>
            <person name="Wang B.B."/>
            <person name="Wang K."/>
            <person name="Wang M."/>
            <person name="Wang X."/>
            <person name="Warfsmann J."/>
            <person name="Weissenbach J."/>
            <person name="White D.D."/>
            <person name="White J.D."/>
            <person name="Wiley G.B."/>
            <person name="Wincker P."/>
            <person name="Xing Y."/>
            <person name="Yang L."/>
            <person name="Yao Z."/>
            <person name="Ying F."/>
            <person name="Zhai J."/>
            <person name="Zhou L."/>
            <person name="Zuber A."/>
            <person name="Denarie J."/>
            <person name="Dixon R.A."/>
            <person name="May G.D."/>
            <person name="Schwartz D.C."/>
            <person name="Rogers J."/>
            <person name="Quetier F."/>
            <person name="Town C.D."/>
            <person name="Roe B.A."/>
        </authorList>
    </citation>
    <scope>NUCLEOTIDE SEQUENCE [LARGE SCALE GENOMIC DNA]</scope>
    <source>
        <strain evidence="3">A17</strain>
        <strain evidence="4 5">cv. Jemalong A17</strain>
    </source>
</reference>
<dbReference type="PANTHER" id="PTHR31339:SF12">
    <property type="entry name" value="ENDO-POLYGALACTURONASE-LIKE PROTEIN"/>
    <property type="match status" value="1"/>
</dbReference>
<name>A0A072UB10_MEDTR</name>
<proteinExistence type="predicted"/>
<dbReference type="InterPro" id="IPR012334">
    <property type="entry name" value="Pectin_lyas_fold"/>
</dbReference>
<dbReference type="EnsemblPlants" id="KEH26258">
    <property type="protein sequence ID" value="KEH26258"/>
    <property type="gene ID" value="MTR_6g048610"/>
</dbReference>
<gene>
    <name evidence="3" type="ordered locus">MTR_6g048610</name>
</gene>
<keyword evidence="2" id="KW-0134">Cell wall</keyword>
<evidence type="ECO:0000256" key="2">
    <source>
        <dbReference type="ARBA" id="ARBA00022512"/>
    </source>
</evidence>
<dbReference type="PANTHER" id="PTHR31339">
    <property type="entry name" value="PECTIN LYASE-RELATED"/>
    <property type="match status" value="1"/>
</dbReference>
<protein>
    <submittedName>
        <fullName evidence="3">Polygalacturonase</fullName>
    </submittedName>
</protein>
<dbReference type="InterPro" id="IPR051801">
    <property type="entry name" value="GH28_Enzymes"/>
</dbReference>
<accession>A0A072UB10</accession>
<reference evidence="4" key="3">
    <citation type="submission" date="2015-04" db="UniProtKB">
        <authorList>
            <consortium name="EnsemblPlants"/>
        </authorList>
    </citation>
    <scope>IDENTIFICATION</scope>
    <source>
        <strain evidence="4">cv. Jemalong A17</strain>
    </source>
</reference>
<reference evidence="3 5" key="2">
    <citation type="journal article" date="2014" name="BMC Genomics">
        <title>An improved genome release (version Mt4.0) for the model legume Medicago truncatula.</title>
        <authorList>
            <person name="Tang H."/>
            <person name="Krishnakumar V."/>
            <person name="Bidwell S."/>
            <person name="Rosen B."/>
            <person name="Chan A."/>
            <person name="Zhou S."/>
            <person name="Gentzbittel L."/>
            <person name="Childs K.L."/>
            <person name="Yandell M."/>
            <person name="Gundlach H."/>
            <person name="Mayer K.F."/>
            <person name="Schwartz D.C."/>
            <person name="Town C.D."/>
        </authorList>
    </citation>
    <scope>GENOME REANNOTATION</scope>
    <source>
        <strain evidence="3">A17</strain>
        <strain evidence="4 5">cv. Jemalong A17</strain>
    </source>
</reference>
<dbReference type="InterPro" id="IPR011050">
    <property type="entry name" value="Pectin_lyase_fold/virulence"/>
</dbReference>
<sequence>MYILTQEGGEGSVIQASLRVEKYSSTNVRIEDCQIVSGDDCVAIKSGWNEYGIQFGMPSQHIIITRLKCVSPDSAMIALGSEMSAIRIKTAVGRGAYVKGSYGSHPDPSFDPKALPNITEINHSDVMADNVTYSEKLEGISNDPFTDVYISNVTIHNVGKKFQ</sequence>
<keyword evidence="2" id="KW-0964">Secreted</keyword>
<dbReference type="Gene3D" id="2.160.20.10">
    <property type="entry name" value="Single-stranded right-handed beta-helix, Pectin lyase-like"/>
    <property type="match status" value="1"/>
</dbReference>
<evidence type="ECO:0000313" key="5">
    <source>
        <dbReference type="Proteomes" id="UP000002051"/>
    </source>
</evidence>
<evidence type="ECO:0000313" key="4">
    <source>
        <dbReference type="EnsemblPlants" id="KEH26258"/>
    </source>
</evidence>
<dbReference type="AlphaFoldDB" id="A0A072UB10"/>
<dbReference type="STRING" id="3880.A0A072UB10"/>
<evidence type="ECO:0000256" key="1">
    <source>
        <dbReference type="ARBA" id="ARBA00004191"/>
    </source>
</evidence>
<evidence type="ECO:0000313" key="3">
    <source>
        <dbReference type="EMBL" id="KEH26258.1"/>
    </source>
</evidence>
<dbReference type="Proteomes" id="UP000002051">
    <property type="component" value="Chromosome 6"/>
</dbReference>
<organism evidence="3 5">
    <name type="scientific">Medicago truncatula</name>
    <name type="common">Barrel medic</name>
    <name type="synonym">Medicago tribuloides</name>
    <dbReference type="NCBI Taxonomy" id="3880"/>
    <lineage>
        <taxon>Eukaryota</taxon>
        <taxon>Viridiplantae</taxon>
        <taxon>Streptophyta</taxon>
        <taxon>Embryophyta</taxon>
        <taxon>Tracheophyta</taxon>
        <taxon>Spermatophyta</taxon>
        <taxon>Magnoliopsida</taxon>
        <taxon>eudicotyledons</taxon>
        <taxon>Gunneridae</taxon>
        <taxon>Pentapetalae</taxon>
        <taxon>rosids</taxon>
        <taxon>fabids</taxon>
        <taxon>Fabales</taxon>
        <taxon>Fabaceae</taxon>
        <taxon>Papilionoideae</taxon>
        <taxon>50 kb inversion clade</taxon>
        <taxon>NPAAA clade</taxon>
        <taxon>Hologalegina</taxon>
        <taxon>IRL clade</taxon>
        <taxon>Trifolieae</taxon>
        <taxon>Medicago</taxon>
    </lineage>
</organism>
<keyword evidence="5" id="KW-1185">Reference proteome</keyword>
<comment type="subcellular location">
    <subcellularLocation>
        <location evidence="1">Secreted</location>
        <location evidence="1">Cell wall</location>
    </subcellularLocation>
</comment>